<dbReference type="PANTHER" id="PTHR30055:SF226">
    <property type="entry name" value="HTH-TYPE TRANSCRIPTIONAL REGULATOR PKSA"/>
    <property type="match status" value="1"/>
</dbReference>
<reference evidence="4 5" key="1">
    <citation type="submission" date="2015-11" db="EMBL/GenBank/DDBJ databases">
        <title>A Two-component Flavoprotein Monooxygenase System MeaXY Responsible for para-Hydroxylation of 2-Methyl-6-ethylaniline and 2,6-Diethylaniline in Sphingobium baderi DE-13.</title>
        <authorList>
            <person name="Cheng M."/>
            <person name="Meng Q."/>
            <person name="Yang Y."/>
            <person name="Chu C."/>
            <person name="Yan X."/>
            <person name="He J."/>
            <person name="Li S."/>
        </authorList>
    </citation>
    <scope>NUCLEOTIDE SEQUENCE [LARGE SCALE GENOMIC DNA]</scope>
    <source>
        <strain evidence="4 5">DE-13</strain>
    </source>
</reference>
<dbReference type="InterPro" id="IPR001647">
    <property type="entry name" value="HTH_TetR"/>
</dbReference>
<feature type="domain" description="HTH tetR-type" evidence="3">
    <location>
        <begin position="26"/>
        <end position="86"/>
    </location>
</feature>
<dbReference type="SUPFAM" id="SSF46689">
    <property type="entry name" value="Homeodomain-like"/>
    <property type="match status" value="1"/>
</dbReference>
<dbReference type="InterPro" id="IPR009057">
    <property type="entry name" value="Homeodomain-like_sf"/>
</dbReference>
<feature type="DNA-binding region" description="H-T-H motif" evidence="2">
    <location>
        <begin position="49"/>
        <end position="68"/>
    </location>
</feature>
<evidence type="ECO:0000256" key="1">
    <source>
        <dbReference type="ARBA" id="ARBA00023125"/>
    </source>
</evidence>
<organism evidence="4 5">
    <name type="scientific">Sphingobium baderi</name>
    <dbReference type="NCBI Taxonomy" id="1332080"/>
    <lineage>
        <taxon>Bacteria</taxon>
        <taxon>Pseudomonadati</taxon>
        <taxon>Pseudomonadota</taxon>
        <taxon>Alphaproteobacteria</taxon>
        <taxon>Sphingomonadales</taxon>
        <taxon>Sphingomonadaceae</taxon>
        <taxon>Sphingobium</taxon>
    </lineage>
</organism>
<dbReference type="AlphaFoldDB" id="A0A0S3F0I8"/>
<dbReference type="EMBL" id="CP013264">
    <property type="protein sequence ID" value="ALR21181.1"/>
    <property type="molecule type" value="Genomic_DNA"/>
</dbReference>
<dbReference type="GO" id="GO:0003700">
    <property type="term" value="F:DNA-binding transcription factor activity"/>
    <property type="evidence" value="ECO:0007669"/>
    <property type="project" value="TreeGrafter"/>
</dbReference>
<dbReference type="PANTHER" id="PTHR30055">
    <property type="entry name" value="HTH-TYPE TRANSCRIPTIONAL REGULATOR RUTR"/>
    <property type="match status" value="1"/>
</dbReference>
<dbReference type="OrthoDB" id="2356263at2"/>
<accession>A0A0S3F0I8</accession>
<sequence>MKVRVATGAMLTTETELQRRQRANGRDTYAALLDAALAIWSEEGINRVTMQAVAERAGRTRGIMYHHFRDRDDLIAEVQIHLRDRLAHVFDFAKTPSRNDYLMVAGLMVDSPELVRSFLSRLLAGDAREDSLLAIARSHYREVKARNWLRPDIDADHAAVISLSMWLASMMAVDLKQNLNDRRAEASRFAETFQRVMESSIIYPEIERPTAGESASLSRSKNR</sequence>
<keyword evidence="1 2" id="KW-0238">DNA-binding</keyword>
<dbReference type="PROSITE" id="PS50977">
    <property type="entry name" value="HTH_TETR_2"/>
    <property type="match status" value="1"/>
</dbReference>
<dbReference type="Proteomes" id="UP000056968">
    <property type="component" value="Chromosome"/>
</dbReference>
<gene>
    <name evidence="4" type="ORF">ATN00_13665</name>
</gene>
<dbReference type="KEGG" id="sbd:ATN00_13665"/>
<evidence type="ECO:0000313" key="4">
    <source>
        <dbReference type="EMBL" id="ALR21181.1"/>
    </source>
</evidence>
<protein>
    <recommendedName>
        <fullName evidence="3">HTH tetR-type domain-containing protein</fullName>
    </recommendedName>
</protein>
<dbReference type="PRINTS" id="PR00455">
    <property type="entry name" value="HTHTETR"/>
</dbReference>
<evidence type="ECO:0000313" key="5">
    <source>
        <dbReference type="Proteomes" id="UP000056968"/>
    </source>
</evidence>
<evidence type="ECO:0000259" key="3">
    <source>
        <dbReference type="PROSITE" id="PS50977"/>
    </source>
</evidence>
<dbReference type="GO" id="GO:0000976">
    <property type="term" value="F:transcription cis-regulatory region binding"/>
    <property type="evidence" value="ECO:0007669"/>
    <property type="project" value="TreeGrafter"/>
</dbReference>
<keyword evidence="5" id="KW-1185">Reference proteome</keyword>
<name>A0A0S3F0I8_9SPHN</name>
<dbReference type="Gene3D" id="1.10.357.10">
    <property type="entry name" value="Tetracycline Repressor, domain 2"/>
    <property type="match status" value="1"/>
</dbReference>
<evidence type="ECO:0000256" key="2">
    <source>
        <dbReference type="PROSITE-ProRule" id="PRU00335"/>
    </source>
</evidence>
<dbReference type="Pfam" id="PF00440">
    <property type="entry name" value="TetR_N"/>
    <property type="match status" value="1"/>
</dbReference>
<dbReference type="InterPro" id="IPR050109">
    <property type="entry name" value="HTH-type_TetR-like_transc_reg"/>
</dbReference>
<proteinExistence type="predicted"/>